<dbReference type="OrthoDB" id="65716at2759"/>
<proteinExistence type="predicted"/>
<dbReference type="AlphaFoldDB" id="A0A317VEG5"/>
<reference evidence="2 3" key="1">
    <citation type="submission" date="2016-12" db="EMBL/GenBank/DDBJ databases">
        <title>The genomes of Aspergillus section Nigri reveals drivers in fungal speciation.</title>
        <authorList>
            <consortium name="DOE Joint Genome Institute"/>
            <person name="Vesth T.C."/>
            <person name="Nybo J."/>
            <person name="Theobald S."/>
            <person name="Brandl J."/>
            <person name="Frisvad J.C."/>
            <person name="Nielsen K.F."/>
            <person name="Lyhne E.K."/>
            <person name="Kogle M.E."/>
            <person name="Kuo A."/>
            <person name="Riley R."/>
            <person name="Clum A."/>
            <person name="Nolan M."/>
            <person name="Lipzen A."/>
            <person name="Salamov A."/>
            <person name="Henrissat B."/>
            <person name="Wiebenga A."/>
            <person name="De Vries R.P."/>
            <person name="Grigoriev I.V."/>
            <person name="Mortensen U.H."/>
            <person name="Andersen M.R."/>
            <person name="Baker S.E."/>
        </authorList>
    </citation>
    <scope>NUCLEOTIDE SEQUENCE [LARGE SCALE GENOMIC DNA]</scope>
    <source>
        <strain evidence="2 3">CBS 117.55</strain>
    </source>
</reference>
<name>A0A317VEG5_9EURO</name>
<accession>A0A317VEG5</accession>
<dbReference type="InterPro" id="IPR039057">
    <property type="entry name" value="Spo22/ZIP4"/>
</dbReference>
<evidence type="ECO:0008006" key="4">
    <source>
        <dbReference type="Google" id="ProtNLM"/>
    </source>
</evidence>
<dbReference type="PANTHER" id="PTHR40375">
    <property type="entry name" value="SPORULATION-SPECIFIC PROTEIN 22"/>
    <property type="match status" value="1"/>
</dbReference>
<evidence type="ECO:0000313" key="2">
    <source>
        <dbReference type="EMBL" id="PWY71661.1"/>
    </source>
</evidence>
<dbReference type="PANTHER" id="PTHR40375:SF2">
    <property type="entry name" value="SPORULATION-SPECIFIC PROTEIN 22"/>
    <property type="match status" value="1"/>
</dbReference>
<dbReference type="GO" id="GO:0051321">
    <property type="term" value="P:meiotic cell cycle"/>
    <property type="evidence" value="ECO:0007669"/>
    <property type="project" value="UniProtKB-KW"/>
</dbReference>
<protein>
    <recommendedName>
        <fullName evidence="4">Protein ZIP4 homolog</fullName>
    </recommendedName>
</protein>
<dbReference type="VEuPathDB" id="FungiDB:BO70DRAFT_389528"/>
<keyword evidence="1" id="KW-0469">Meiosis</keyword>
<evidence type="ECO:0000313" key="3">
    <source>
        <dbReference type="Proteomes" id="UP000247233"/>
    </source>
</evidence>
<dbReference type="RefSeq" id="XP_025396253.1">
    <property type="nucleotide sequence ID" value="XM_025546084.1"/>
</dbReference>
<dbReference type="STRING" id="1448321.A0A317VEG5"/>
<gene>
    <name evidence="2" type="ORF">BO70DRAFT_389528</name>
</gene>
<comment type="caution">
    <text evidence="2">The sequence shown here is derived from an EMBL/GenBank/DDBJ whole genome shotgun (WGS) entry which is preliminary data.</text>
</comment>
<evidence type="ECO:0000256" key="1">
    <source>
        <dbReference type="ARBA" id="ARBA00023254"/>
    </source>
</evidence>
<dbReference type="Proteomes" id="UP000247233">
    <property type="component" value="Unassembled WGS sequence"/>
</dbReference>
<dbReference type="EMBL" id="MSFL01000027">
    <property type="protein sequence ID" value="PWY71661.1"/>
    <property type="molecule type" value="Genomic_DNA"/>
</dbReference>
<sequence>MAIKSPKEQVEAILDFAGKLQSKTINHPEKQHLISDDNIRKQIDQYLNLFPLPAGSLTPVTRPRFDHEGTKLWNNCVRLMAMGETGDGPMVRCKVKALAFVMIEAAAPIRDPGCNRALETAFRLAMTCIEQSCLDLSQKIIETVAVRLDKLEKAQSDIEKSKLQQFNTEYYMLRVYLSWFQGRPDIADHLFSKIPKSGHEGQGFVMDICYKVGSLALSRKQYDVAAKWLGRALESCEWIVRANLHLDTAESKVSLARTLESLKVQYGCLFPVRLIQLEVLSRELNWGAYIQGRWNYSLSWL</sequence>
<dbReference type="GeneID" id="37068321"/>
<dbReference type="Pfam" id="PF08631">
    <property type="entry name" value="SPO22"/>
    <property type="match status" value="1"/>
</dbReference>
<dbReference type="GO" id="GO:0090173">
    <property type="term" value="P:regulation of synaptonemal complex assembly"/>
    <property type="evidence" value="ECO:0007669"/>
    <property type="project" value="InterPro"/>
</dbReference>
<dbReference type="InterPro" id="IPR013940">
    <property type="entry name" value="Spo22/ZIP4/TEX11"/>
</dbReference>
<organism evidence="2 3">
    <name type="scientific">Aspergillus heteromorphus CBS 117.55</name>
    <dbReference type="NCBI Taxonomy" id="1448321"/>
    <lineage>
        <taxon>Eukaryota</taxon>
        <taxon>Fungi</taxon>
        <taxon>Dikarya</taxon>
        <taxon>Ascomycota</taxon>
        <taxon>Pezizomycotina</taxon>
        <taxon>Eurotiomycetes</taxon>
        <taxon>Eurotiomycetidae</taxon>
        <taxon>Eurotiales</taxon>
        <taxon>Aspergillaceae</taxon>
        <taxon>Aspergillus</taxon>
        <taxon>Aspergillus subgen. Circumdati</taxon>
    </lineage>
</organism>
<keyword evidence="3" id="KW-1185">Reference proteome</keyword>